<name>A0A6A9QEU7_ACIIN</name>
<organism evidence="6 7">
    <name type="scientific">Acidianus infernus</name>
    <dbReference type="NCBI Taxonomy" id="12915"/>
    <lineage>
        <taxon>Archaea</taxon>
        <taxon>Thermoproteota</taxon>
        <taxon>Thermoprotei</taxon>
        <taxon>Sulfolobales</taxon>
        <taxon>Sulfolobaceae</taxon>
        <taxon>Acidianus</taxon>
    </lineage>
</organism>
<dbReference type="PROSITE" id="PS51296">
    <property type="entry name" value="RIESKE"/>
    <property type="match status" value="1"/>
</dbReference>
<keyword evidence="2" id="KW-0479">Metal-binding</keyword>
<evidence type="ECO:0000259" key="5">
    <source>
        <dbReference type="PROSITE" id="PS51296"/>
    </source>
</evidence>
<dbReference type="Proteomes" id="UP000440125">
    <property type="component" value="Unassembled WGS sequence"/>
</dbReference>
<dbReference type="InterPro" id="IPR036922">
    <property type="entry name" value="Rieske_2Fe-2S_sf"/>
</dbReference>
<dbReference type="SUPFAM" id="SSF50022">
    <property type="entry name" value="ISP domain"/>
    <property type="match status" value="1"/>
</dbReference>
<evidence type="ECO:0000313" key="7">
    <source>
        <dbReference type="Proteomes" id="UP000440125"/>
    </source>
</evidence>
<comment type="caution">
    <text evidence="6">The sequence shown here is derived from an EMBL/GenBank/DDBJ whole genome shotgun (WGS) entry which is preliminary data.</text>
</comment>
<keyword evidence="1" id="KW-0001">2Fe-2S</keyword>
<gene>
    <name evidence="6" type="ORF">D1867_10600</name>
</gene>
<dbReference type="EMBL" id="WFIY01000004">
    <property type="protein sequence ID" value="MUM65681.1"/>
    <property type="molecule type" value="Genomic_DNA"/>
</dbReference>
<dbReference type="InterPro" id="IPR017941">
    <property type="entry name" value="Rieske_2Fe-2S"/>
</dbReference>
<dbReference type="Gene3D" id="2.102.10.10">
    <property type="entry name" value="Rieske [2Fe-2S] iron-sulphur domain"/>
    <property type="match status" value="1"/>
</dbReference>
<keyword evidence="4" id="KW-0411">Iron-sulfur</keyword>
<dbReference type="GO" id="GO:0046872">
    <property type="term" value="F:metal ion binding"/>
    <property type="evidence" value="ECO:0007669"/>
    <property type="project" value="UniProtKB-KW"/>
</dbReference>
<keyword evidence="3" id="KW-0408">Iron</keyword>
<dbReference type="AlphaFoldDB" id="A0A6A9QEU7"/>
<reference evidence="6 7" key="1">
    <citation type="submission" date="2019-10" db="EMBL/GenBank/DDBJ databases">
        <title>Genome Sequences from Six Type Strain Members of the Archaeal Family Sulfolobaceae: Acidianus ambivalens, Acidianus infernus, Metallosphaera prunae, Stygiolobus azoricus, Sulfolobus metallicus, and Sulfurisphaera ohwakuensis.</title>
        <authorList>
            <person name="Counts J.A."/>
            <person name="Kelly R.M."/>
        </authorList>
    </citation>
    <scope>NUCLEOTIDE SEQUENCE [LARGE SCALE GENOMIC DNA]</scope>
    <source>
        <strain evidence="6 7">DSM 3191</strain>
    </source>
</reference>
<proteinExistence type="predicted"/>
<protein>
    <submittedName>
        <fullName evidence="6">Rieske 2Fe-2S domain-containing protein</fullName>
    </submittedName>
</protein>
<dbReference type="GO" id="GO:0051537">
    <property type="term" value="F:2 iron, 2 sulfur cluster binding"/>
    <property type="evidence" value="ECO:0007669"/>
    <property type="project" value="UniProtKB-KW"/>
</dbReference>
<dbReference type="Pfam" id="PF00355">
    <property type="entry name" value="Rieske"/>
    <property type="match status" value="1"/>
</dbReference>
<evidence type="ECO:0000256" key="1">
    <source>
        <dbReference type="ARBA" id="ARBA00022714"/>
    </source>
</evidence>
<evidence type="ECO:0000256" key="2">
    <source>
        <dbReference type="ARBA" id="ARBA00022723"/>
    </source>
</evidence>
<dbReference type="CDD" id="cd03467">
    <property type="entry name" value="Rieske"/>
    <property type="match status" value="1"/>
</dbReference>
<evidence type="ECO:0000313" key="6">
    <source>
        <dbReference type="EMBL" id="MUM65681.1"/>
    </source>
</evidence>
<feature type="domain" description="Rieske" evidence="5">
    <location>
        <begin position="1"/>
        <end position="92"/>
    </location>
</feature>
<keyword evidence="7" id="KW-1185">Reference proteome</keyword>
<evidence type="ECO:0000256" key="3">
    <source>
        <dbReference type="ARBA" id="ARBA00023004"/>
    </source>
</evidence>
<evidence type="ECO:0000256" key="4">
    <source>
        <dbReference type="ARBA" id="ARBA00023014"/>
    </source>
</evidence>
<sequence>MIKTVLYEGKYPIMIYEKDGKEYSFLAVCPHKNRPILFEGYKIDNDKIECPFHHAVFSLITGELIKPPNSKTPCPADCKLIKVEFISSGVKFYGKPIIPELPRKDT</sequence>
<accession>A0A6A9QEU7</accession>